<dbReference type="Proteomes" id="UP000317650">
    <property type="component" value="Chromosome 9"/>
</dbReference>
<reference evidence="2 3" key="1">
    <citation type="journal article" date="2019" name="Nat. Plants">
        <title>Genome sequencing of Musa balbisiana reveals subgenome evolution and function divergence in polyploid bananas.</title>
        <authorList>
            <person name="Yao X."/>
        </authorList>
    </citation>
    <scope>NUCLEOTIDE SEQUENCE [LARGE SCALE GENOMIC DNA]</scope>
    <source>
        <strain evidence="3">cv. DH-PKW</strain>
        <tissue evidence="2">Leaves</tissue>
    </source>
</reference>
<feature type="compositionally biased region" description="Low complexity" evidence="1">
    <location>
        <begin position="197"/>
        <end position="216"/>
    </location>
</feature>
<sequence length="397" mass="42272">MASAMVNSVALSPPTEAFPWLSPRISFSHDAADIPPVALPEGHPDDSAEDFEFCLHDDPVAMLPADELFSGGKLVPLQLAPPKPAAEAEPTCTAEIGLPEAPETRRKAEIAGVDPYAFSPRAPRCTARWRELLGLKRARGAKPAVRVAAPAATVTATSKNTNPRSSLKHLLHRHPKLASLDASLSLPLLRDSEHESAATASRLSQSSSASSSSSSSLGPDHEDLARLSIDSDKPSHVPPRVRLFRPSPPVPASSRARAGPTRRAAESAAPTPSRGVSVESPRMSSSGKIVFQGLERSSSSPGSFTGGPRPRPRGVERSYSANVRVAPVLNVVPVCSLRGSGKPVSVFGLAHLFTPHQKKDRDGSASNRADLTRSARRQRRLGQDRQPSPKIILENQQ</sequence>
<feature type="compositionally biased region" description="Basic and acidic residues" evidence="1">
    <location>
        <begin position="219"/>
        <end position="235"/>
    </location>
</feature>
<evidence type="ECO:0000256" key="1">
    <source>
        <dbReference type="SAM" id="MobiDB-lite"/>
    </source>
</evidence>
<dbReference type="PANTHER" id="PTHR31722">
    <property type="entry name" value="OS06G0675200 PROTEIN"/>
    <property type="match status" value="1"/>
</dbReference>
<dbReference type="AlphaFoldDB" id="A0A4S8IJF7"/>
<evidence type="ECO:0000313" key="3">
    <source>
        <dbReference type="Proteomes" id="UP000317650"/>
    </source>
</evidence>
<feature type="compositionally biased region" description="Low complexity" evidence="1">
    <location>
        <begin position="296"/>
        <end position="308"/>
    </location>
</feature>
<keyword evidence="3" id="KW-1185">Reference proteome</keyword>
<dbReference type="EMBL" id="PYDT01000010">
    <property type="protein sequence ID" value="THU48491.1"/>
    <property type="molecule type" value="Genomic_DNA"/>
</dbReference>
<protein>
    <submittedName>
        <fullName evidence="2">Uncharacterized protein</fullName>
    </submittedName>
</protein>
<comment type="caution">
    <text evidence="2">The sequence shown here is derived from an EMBL/GenBank/DDBJ whole genome shotgun (WGS) entry which is preliminary data.</text>
</comment>
<name>A0A4S8IJF7_MUSBA</name>
<gene>
    <name evidence="2" type="ORF">C4D60_Mb09t26810</name>
</gene>
<feature type="region of interest" description="Disordered" evidence="1">
    <location>
        <begin position="357"/>
        <end position="397"/>
    </location>
</feature>
<feature type="region of interest" description="Disordered" evidence="1">
    <location>
        <begin position="197"/>
        <end position="315"/>
    </location>
</feature>
<organism evidence="2 3">
    <name type="scientific">Musa balbisiana</name>
    <name type="common">Banana</name>
    <dbReference type="NCBI Taxonomy" id="52838"/>
    <lineage>
        <taxon>Eukaryota</taxon>
        <taxon>Viridiplantae</taxon>
        <taxon>Streptophyta</taxon>
        <taxon>Embryophyta</taxon>
        <taxon>Tracheophyta</taxon>
        <taxon>Spermatophyta</taxon>
        <taxon>Magnoliopsida</taxon>
        <taxon>Liliopsida</taxon>
        <taxon>Zingiberales</taxon>
        <taxon>Musaceae</taxon>
        <taxon>Musa</taxon>
    </lineage>
</organism>
<accession>A0A4S8IJF7</accession>
<dbReference type="PANTHER" id="PTHR31722:SF0">
    <property type="entry name" value="OS06G0675200 PROTEIN"/>
    <property type="match status" value="1"/>
</dbReference>
<proteinExistence type="predicted"/>
<evidence type="ECO:0000313" key="2">
    <source>
        <dbReference type="EMBL" id="THU48491.1"/>
    </source>
</evidence>